<evidence type="ECO:0000256" key="2">
    <source>
        <dbReference type="ARBA" id="ARBA00012438"/>
    </source>
</evidence>
<dbReference type="Gene3D" id="3.30.450.20">
    <property type="entry name" value="PAS domain"/>
    <property type="match status" value="1"/>
</dbReference>
<dbReference type="PROSITE" id="PS50109">
    <property type="entry name" value="HIS_KIN"/>
    <property type="match status" value="1"/>
</dbReference>
<evidence type="ECO:0000256" key="1">
    <source>
        <dbReference type="ARBA" id="ARBA00000085"/>
    </source>
</evidence>
<organism evidence="12 13">
    <name type="scientific">Fundidesulfovibrio magnetotacticus</name>
    <dbReference type="NCBI Taxonomy" id="2730080"/>
    <lineage>
        <taxon>Bacteria</taxon>
        <taxon>Pseudomonadati</taxon>
        <taxon>Thermodesulfobacteriota</taxon>
        <taxon>Desulfovibrionia</taxon>
        <taxon>Desulfovibrionales</taxon>
        <taxon>Desulfovibrionaceae</taxon>
        <taxon>Fundidesulfovibrio</taxon>
    </lineage>
</organism>
<accession>A0A6V8LLR8</accession>
<dbReference type="PROSITE" id="PS50112">
    <property type="entry name" value="PAS"/>
    <property type="match status" value="1"/>
</dbReference>
<keyword evidence="8" id="KW-0902">Two-component regulatory system</keyword>
<evidence type="ECO:0000259" key="10">
    <source>
        <dbReference type="PROSITE" id="PS50112"/>
    </source>
</evidence>
<proteinExistence type="predicted"/>
<dbReference type="PANTHER" id="PTHR43065">
    <property type="entry name" value="SENSOR HISTIDINE KINASE"/>
    <property type="match status" value="1"/>
</dbReference>
<dbReference type="RefSeq" id="WP_173082819.1">
    <property type="nucleotide sequence ID" value="NZ_BLTE01000005.1"/>
</dbReference>
<dbReference type="SMART" id="SM00388">
    <property type="entry name" value="HisKA"/>
    <property type="match status" value="1"/>
</dbReference>
<dbReference type="Proteomes" id="UP000494245">
    <property type="component" value="Unassembled WGS sequence"/>
</dbReference>
<dbReference type="AlphaFoldDB" id="A0A6V8LLR8"/>
<dbReference type="InterPro" id="IPR000014">
    <property type="entry name" value="PAS"/>
</dbReference>
<dbReference type="NCBIfam" id="TIGR00229">
    <property type="entry name" value="sensory_box"/>
    <property type="match status" value="1"/>
</dbReference>
<dbReference type="GO" id="GO:0005524">
    <property type="term" value="F:ATP binding"/>
    <property type="evidence" value="ECO:0007669"/>
    <property type="project" value="UniProtKB-KW"/>
</dbReference>
<dbReference type="SMART" id="SM00387">
    <property type="entry name" value="HATPase_c"/>
    <property type="match status" value="1"/>
</dbReference>
<evidence type="ECO:0000256" key="6">
    <source>
        <dbReference type="ARBA" id="ARBA00022777"/>
    </source>
</evidence>
<dbReference type="InterPro" id="IPR035965">
    <property type="entry name" value="PAS-like_dom_sf"/>
</dbReference>
<reference evidence="12 13" key="2">
    <citation type="submission" date="2020-05" db="EMBL/GenBank/DDBJ databases">
        <title>Draft genome sequence of Desulfovibrio sp. strainFSS-1.</title>
        <authorList>
            <person name="Shimoshige H."/>
            <person name="Kobayashi H."/>
            <person name="Maekawa T."/>
        </authorList>
    </citation>
    <scope>NUCLEOTIDE SEQUENCE [LARGE SCALE GENOMIC DNA]</scope>
    <source>
        <strain evidence="12 13">SIID29052-01</strain>
    </source>
</reference>
<dbReference type="PANTHER" id="PTHR43065:SF10">
    <property type="entry name" value="PEROXIDE STRESS-ACTIVATED HISTIDINE KINASE MAK3"/>
    <property type="match status" value="1"/>
</dbReference>
<protein>
    <recommendedName>
        <fullName evidence="2">histidine kinase</fullName>
        <ecNumber evidence="2">2.7.13.3</ecNumber>
    </recommendedName>
</protein>
<dbReference type="Pfam" id="PF08448">
    <property type="entry name" value="PAS_4"/>
    <property type="match status" value="1"/>
</dbReference>
<keyword evidence="7" id="KW-0067">ATP-binding</keyword>
<evidence type="ECO:0000256" key="4">
    <source>
        <dbReference type="ARBA" id="ARBA00022679"/>
    </source>
</evidence>
<comment type="caution">
    <text evidence="12">The sequence shown here is derived from an EMBL/GenBank/DDBJ whole genome shotgun (WGS) entry which is preliminary data.</text>
</comment>
<evidence type="ECO:0000256" key="7">
    <source>
        <dbReference type="ARBA" id="ARBA00022840"/>
    </source>
</evidence>
<dbReference type="InterPro" id="IPR013656">
    <property type="entry name" value="PAS_4"/>
</dbReference>
<evidence type="ECO:0000256" key="3">
    <source>
        <dbReference type="ARBA" id="ARBA00022553"/>
    </source>
</evidence>
<dbReference type="EMBL" id="BLTE01000005">
    <property type="protein sequence ID" value="GFK93612.1"/>
    <property type="molecule type" value="Genomic_DNA"/>
</dbReference>
<dbReference type="CDD" id="cd00082">
    <property type="entry name" value="HisKA"/>
    <property type="match status" value="1"/>
</dbReference>
<gene>
    <name evidence="12" type="primary">kinE_11</name>
    <name evidence="12" type="ORF">NNJEOMEG_01446</name>
</gene>
<dbReference type="InterPro" id="IPR036890">
    <property type="entry name" value="HATPase_C_sf"/>
</dbReference>
<evidence type="ECO:0000259" key="9">
    <source>
        <dbReference type="PROSITE" id="PS50109"/>
    </source>
</evidence>
<dbReference type="Pfam" id="PF02518">
    <property type="entry name" value="HATPase_c"/>
    <property type="match status" value="1"/>
</dbReference>
<evidence type="ECO:0000256" key="8">
    <source>
        <dbReference type="ARBA" id="ARBA00023012"/>
    </source>
</evidence>
<feature type="domain" description="Histidine kinase" evidence="9">
    <location>
        <begin position="161"/>
        <end position="368"/>
    </location>
</feature>
<dbReference type="InterPro" id="IPR003594">
    <property type="entry name" value="HATPase_dom"/>
</dbReference>
<keyword evidence="13" id="KW-1185">Reference proteome</keyword>
<evidence type="ECO:0000259" key="11">
    <source>
        <dbReference type="PROSITE" id="PS50113"/>
    </source>
</evidence>
<dbReference type="Pfam" id="PF00512">
    <property type="entry name" value="HisKA"/>
    <property type="match status" value="1"/>
</dbReference>
<reference evidence="12 13" key="1">
    <citation type="submission" date="2020-04" db="EMBL/GenBank/DDBJ databases">
        <authorList>
            <consortium name="Desulfovibrio sp. FSS-1 genome sequencing consortium"/>
            <person name="Shimoshige H."/>
            <person name="Kobayashi H."/>
            <person name="Maekawa T."/>
        </authorList>
    </citation>
    <scope>NUCLEOTIDE SEQUENCE [LARGE SCALE GENOMIC DNA]</scope>
    <source>
        <strain evidence="12 13">SIID29052-01</strain>
    </source>
</reference>
<dbReference type="InterPro" id="IPR003661">
    <property type="entry name" value="HisK_dim/P_dom"/>
</dbReference>
<dbReference type="PRINTS" id="PR00344">
    <property type="entry name" value="BCTRLSENSOR"/>
</dbReference>
<evidence type="ECO:0000313" key="12">
    <source>
        <dbReference type="EMBL" id="GFK93612.1"/>
    </source>
</evidence>
<dbReference type="InterPro" id="IPR000700">
    <property type="entry name" value="PAS-assoc_C"/>
</dbReference>
<evidence type="ECO:0000313" key="13">
    <source>
        <dbReference type="Proteomes" id="UP000494245"/>
    </source>
</evidence>
<dbReference type="GO" id="GO:0000155">
    <property type="term" value="F:phosphorelay sensor kinase activity"/>
    <property type="evidence" value="ECO:0007669"/>
    <property type="project" value="InterPro"/>
</dbReference>
<dbReference type="PROSITE" id="PS50113">
    <property type="entry name" value="PAC"/>
    <property type="match status" value="1"/>
</dbReference>
<dbReference type="Gene3D" id="1.10.287.130">
    <property type="match status" value="1"/>
</dbReference>
<dbReference type="InterPro" id="IPR005467">
    <property type="entry name" value="His_kinase_dom"/>
</dbReference>
<feature type="domain" description="PAS" evidence="10">
    <location>
        <begin position="20"/>
        <end position="66"/>
    </location>
</feature>
<dbReference type="SMART" id="SM00091">
    <property type="entry name" value="PAS"/>
    <property type="match status" value="1"/>
</dbReference>
<keyword evidence="5" id="KW-0547">Nucleotide-binding</keyword>
<name>A0A6V8LLR8_9BACT</name>
<dbReference type="SUPFAM" id="SSF55785">
    <property type="entry name" value="PYP-like sensor domain (PAS domain)"/>
    <property type="match status" value="1"/>
</dbReference>
<dbReference type="InterPro" id="IPR036097">
    <property type="entry name" value="HisK_dim/P_sf"/>
</dbReference>
<evidence type="ECO:0000256" key="5">
    <source>
        <dbReference type="ARBA" id="ARBA00022741"/>
    </source>
</evidence>
<dbReference type="Gene3D" id="3.30.565.10">
    <property type="entry name" value="Histidine kinase-like ATPase, C-terminal domain"/>
    <property type="match status" value="1"/>
</dbReference>
<dbReference type="EC" id="2.7.13.3" evidence="2"/>
<feature type="domain" description="PAC" evidence="11">
    <location>
        <begin position="95"/>
        <end position="148"/>
    </location>
</feature>
<dbReference type="CDD" id="cd00130">
    <property type="entry name" value="PAS"/>
    <property type="match status" value="1"/>
</dbReference>
<sequence length="397" mass="43178">MSDPPAERPDNACALDLAQERNLLSSVIDQIPDDIVILDAQARVVDLNRAALDRLGGDREDFQGRSCWESLSGFKGICEPAADVEQWEMVRKGGRSEQVHTVVDHEGQLRYFRVYLYPVMASSGALSHVVVLRRDITQATSIERRLRQSEKLAAVGELSTYVAHEIRNPLFAIAGFANSLLRSGALDEKARAKVSIILEESGRLDKILKSLLNFSRPTQGMEGRFDASQVSSQTMELMGLGMQKQGIEATVDAAPGLPLAKGDPELVKQCIINMVKNSVEAMPEGGTLVLRCYGRADRVVIELEDSGRGIPPENLDQVFNPFFSTKDQGAGLGLAMTKKILDEIGGAVELESEVGKGTVVRLVLPPVTAAEDVDVQAHAAPRHDGLWRAGANNKEEA</sequence>
<keyword evidence="3" id="KW-0597">Phosphoprotein</keyword>
<dbReference type="SUPFAM" id="SSF55874">
    <property type="entry name" value="ATPase domain of HSP90 chaperone/DNA topoisomerase II/histidine kinase"/>
    <property type="match status" value="1"/>
</dbReference>
<comment type="catalytic activity">
    <reaction evidence="1">
        <text>ATP + protein L-histidine = ADP + protein N-phospho-L-histidine.</text>
        <dbReference type="EC" id="2.7.13.3"/>
    </reaction>
</comment>
<keyword evidence="6 12" id="KW-0418">Kinase</keyword>
<dbReference type="InterPro" id="IPR004358">
    <property type="entry name" value="Sig_transdc_His_kin-like_C"/>
</dbReference>
<keyword evidence="4 12" id="KW-0808">Transferase</keyword>
<dbReference type="SUPFAM" id="SSF47384">
    <property type="entry name" value="Homodimeric domain of signal transducing histidine kinase"/>
    <property type="match status" value="1"/>
</dbReference>